<dbReference type="OrthoDB" id="9790785at2"/>
<evidence type="ECO:0000313" key="4">
    <source>
        <dbReference type="EMBL" id="ALE03988.1"/>
    </source>
</evidence>
<dbReference type="EMBL" id="CP010401">
    <property type="protein sequence ID" value="ALE03988.1"/>
    <property type="molecule type" value="Genomic_DNA"/>
</dbReference>
<dbReference type="SUPFAM" id="SSF51735">
    <property type="entry name" value="NAD(P)-binding Rossmann-fold domains"/>
    <property type="match status" value="1"/>
</dbReference>
<name>A0A0M4L8W6_9HYPH</name>
<keyword evidence="2" id="KW-0560">Oxidoreductase</keyword>
<reference evidence="4 5" key="1">
    <citation type="journal article" date="2015" name="Genome Announc.">
        <title>Complete Genome Sequence of Bartonella ancashensis Strain 20.00, Isolated from the Blood of a Patient with Verruga Peruana.</title>
        <authorList>
            <person name="Hang J."/>
            <person name="Mullins K.E."/>
            <person name="Clifford R.J."/>
            <person name="Onmus-Leone F."/>
            <person name="Yang Y."/>
            <person name="Jiang J."/>
            <person name="Leguia M."/>
            <person name="Kasper M.R."/>
            <person name="Maguina C."/>
            <person name="Lesho E.P."/>
            <person name="Jarman R.G."/>
            <person name="Richards A.L."/>
            <person name="Blazes D."/>
        </authorList>
    </citation>
    <scope>NUCLEOTIDE SEQUENCE [LARGE SCALE GENOMIC DNA]</scope>
    <source>
        <strain evidence="4 5">20.00</strain>
    </source>
</reference>
<dbReference type="PANTHER" id="PTHR43669">
    <property type="entry name" value="5-KETO-D-GLUCONATE 5-REDUCTASE"/>
    <property type="match status" value="1"/>
</dbReference>
<evidence type="ECO:0008006" key="6">
    <source>
        <dbReference type="Google" id="ProtNLM"/>
    </source>
</evidence>
<dbReference type="InterPro" id="IPR020904">
    <property type="entry name" value="Sc_DH/Rdtase_CS"/>
</dbReference>
<dbReference type="Gene3D" id="3.40.50.720">
    <property type="entry name" value="NAD(P)-binding Rossmann-like Domain"/>
    <property type="match status" value="1"/>
</dbReference>
<organism evidence="4 5">
    <name type="scientific">Bartonella ancashensis</name>
    <dbReference type="NCBI Taxonomy" id="1318743"/>
    <lineage>
        <taxon>Bacteria</taxon>
        <taxon>Pseudomonadati</taxon>
        <taxon>Pseudomonadota</taxon>
        <taxon>Alphaproteobacteria</taxon>
        <taxon>Hyphomicrobiales</taxon>
        <taxon>Bartonellaceae</taxon>
        <taxon>Bartonella</taxon>
    </lineage>
</organism>
<dbReference type="InterPro" id="IPR036291">
    <property type="entry name" value="NAD(P)-bd_dom_sf"/>
</dbReference>
<dbReference type="Pfam" id="PF00106">
    <property type="entry name" value="adh_short"/>
    <property type="match status" value="1"/>
</dbReference>
<dbReference type="AlphaFoldDB" id="A0A0M4L8W6"/>
<comment type="similarity">
    <text evidence="1 3">Belongs to the short-chain dehydrogenases/reductases (SDR) family.</text>
</comment>
<dbReference type="Proteomes" id="UP000057213">
    <property type="component" value="Chromosome"/>
</dbReference>
<proteinExistence type="inferred from homology"/>
<evidence type="ECO:0000313" key="5">
    <source>
        <dbReference type="Proteomes" id="UP000057213"/>
    </source>
</evidence>
<accession>A0A0M4L8W6</accession>
<dbReference type="PRINTS" id="PR00081">
    <property type="entry name" value="GDHRDH"/>
</dbReference>
<dbReference type="PATRIC" id="fig|1318743.3.peg.1190"/>
<dbReference type="KEGG" id="banc:PU02_1174"/>
<dbReference type="PROSITE" id="PS00061">
    <property type="entry name" value="ADH_SHORT"/>
    <property type="match status" value="1"/>
</dbReference>
<evidence type="ECO:0000256" key="1">
    <source>
        <dbReference type="ARBA" id="ARBA00006484"/>
    </source>
</evidence>
<keyword evidence="5" id="KW-1185">Reference proteome</keyword>
<dbReference type="InterPro" id="IPR002347">
    <property type="entry name" value="SDR_fam"/>
</dbReference>
<evidence type="ECO:0000256" key="2">
    <source>
        <dbReference type="ARBA" id="ARBA00023002"/>
    </source>
</evidence>
<gene>
    <name evidence="4" type="ORF">PU02_1174</name>
</gene>
<dbReference type="RefSeq" id="WP_053944451.1">
    <property type="nucleotide sequence ID" value="NZ_CP010401.1"/>
</dbReference>
<dbReference type="STRING" id="1318743.PU02_1174"/>
<protein>
    <recommendedName>
        <fullName evidence="6">Oxidoreductase, short-chain dehydrogenase/reductase family</fullName>
    </recommendedName>
</protein>
<dbReference type="PRINTS" id="PR00080">
    <property type="entry name" value="SDRFAMILY"/>
</dbReference>
<dbReference type="PANTHER" id="PTHR43669:SF3">
    <property type="entry name" value="ALCOHOL DEHYDROGENASE, PUTATIVE (AFU_ORTHOLOGUE AFUA_3G03445)-RELATED"/>
    <property type="match status" value="1"/>
</dbReference>
<dbReference type="GO" id="GO:0016491">
    <property type="term" value="F:oxidoreductase activity"/>
    <property type="evidence" value="ECO:0007669"/>
    <property type="project" value="UniProtKB-KW"/>
</dbReference>
<evidence type="ECO:0000256" key="3">
    <source>
        <dbReference type="RuleBase" id="RU000363"/>
    </source>
</evidence>
<sequence length="249" mass="27259">MKKSDFSLLGRVALVTGASRGIGYHLALELAARGAHVIALARTTNGLTKLDEEIRQNSSSATLIPFDLRHTDAIDGLSASIANHWKKLDIIIANAGLLGTISPISRIENITFEEILRVNLTSQWCLMKAFEALLLQSDAGRVVLLSSSVAHSARALWGPYAASKAALEVIARCWAEELKQTHIKVNCVNPGATRTAMRAQAMPNEDPKTLPSPQNIAKKIIHLTSPNLKETGKLFDVRKNRFMNYRTPD</sequence>